<dbReference type="KEGG" id="cpor:BED41_12995"/>
<gene>
    <name evidence="3" type="ORF">BED41_12995</name>
</gene>
<dbReference type="InterPro" id="IPR006680">
    <property type="entry name" value="Amidohydro-rel"/>
</dbReference>
<dbReference type="NCBIfam" id="NF005540">
    <property type="entry name" value="PRK07203.1"/>
    <property type="match status" value="1"/>
</dbReference>
<dbReference type="Proteomes" id="UP000093044">
    <property type="component" value="Chromosome"/>
</dbReference>
<dbReference type="PANTHER" id="PTHR43794:SF11">
    <property type="entry name" value="AMIDOHYDROLASE-RELATED DOMAIN-CONTAINING PROTEIN"/>
    <property type="match status" value="1"/>
</dbReference>
<dbReference type="Gene3D" id="2.30.40.10">
    <property type="entry name" value="Urease, subunit C, domain 1"/>
    <property type="match status" value="1"/>
</dbReference>
<dbReference type="EMBL" id="CP016757">
    <property type="protein sequence ID" value="ANZ45925.1"/>
    <property type="molecule type" value="Genomic_DNA"/>
</dbReference>
<protein>
    <submittedName>
        <fullName evidence="3">Chlorohydrolase</fullName>
    </submittedName>
</protein>
<dbReference type="Gene3D" id="3.20.20.140">
    <property type="entry name" value="Metal-dependent hydrolases"/>
    <property type="match status" value="1"/>
</dbReference>
<dbReference type="SUPFAM" id="SSF51338">
    <property type="entry name" value="Composite domain of metallo-dependent hydrolases"/>
    <property type="match status" value="1"/>
</dbReference>
<proteinExistence type="predicted"/>
<accession>A0A1B2I7I0</accession>
<dbReference type="InterPro" id="IPR017700">
    <property type="entry name" value="Aminohydrolase_SsnA"/>
</dbReference>
<dbReference type="OrthoDB" id="9807210at2"/>
<evidence type="ECO:0000256" key="1">
    <source>
        <dbReference type="ARBA" id="ARBA00022801"/>
    </source>
</evidence>
<dbReference type="PANTHER" id="PTHR43794">
    <property type="entry name" value="AMINOHYDROLASE SSNA-RELATED"/>
    <property type="match status" value="1"/>
</dbReference>
<dbReference type="SUPFAM" id="SSF51556">
    <property type="entry name" value="Metallo-dependent hydrolases"/>
    <property type="match status" value="1"/>
</dbReference>
<dbReference type="RefSeq" id="WP_066747128.1">
    <property type="nucleotide sequence ID" value="NZ_CP016757.1"/>
</dbReference>
<evidence type="ECO:0000259" key="2">
    <source>
        <dbReference type="Pfam" id="PF01979"/>
    </source>
</evidence>
<sequence length="442" mass="48095">MLLIGNGPLITRDPDNPFIADGCAAISGTSINSVGTTLDMRAKYPTAKFIDAKGGLIMPGFINSHMHFYSTFSRGMNVPGEPAQDFSGVLEKLWWRLDKALTLRDCYYSALTALVEAIKCGCTTIIDHHASPYAVSGSLCEVARAAREAGIRTSTCYEVSDRDGQKIAYEGIKENIAFMDWAERENDPMISGKFGLHASFTLSDCTLEKCREAMEGRENGWHVHVAEGPSDEEACEREHGKRIVRRFHDFGITGKNSIFVHCIHIDGAERALLKETGTAVVHNPESNMGNAVGAASVPQLAAEGITLGLGTDGYVSDMLQSYKMGNALCKHAAKHPNAGWGELPAMLFENNALIAERAFPVKLGMLKDGYAADVIVLDYNAPTALSDKNINGHLLFGASARSVVTTIANGRILMKDRKLTELDAEEIFAKAREHAAEVWKKI</sequence>
<evidence type="ECO:0000313" key="3">
    <source>
        <dbReference type="EMBL" id="ANZ45925.1"/>
    </source>
</evidence>
<dbReference type="GeneID" id="83058762"/>
<dbReference type="Pfam" id="PF01979">
    <property type="entry name" value="Amidohydro_1"/>
    <property type="match status" value="1"/>
</dbReference>
<evidence type="ECO:0000313" key="4">
    <source>
        <dbReference type="Proteomes" id="UP000093044"/>
    </source>
</evidence>
<feature type="domain" description="Amidohydrolase-related" evidence="2">
    <location>
        <begin position="57"/>
        <end position="412"/>
    </location>
</feature>
<dbReference type="InterPro" id="IPR011059">
    <property type="entry name" value="Metal-dep_hydrolase_composite"/>
</dbReference>
<keyword evidence="1 3" id="KW-0378">Hydrolase</keyword>
<dbReference type="NCBIfam" id="TIGR03314">
    <property type="entry name" value="Se_ssnA"/>
    <property type="match status" value="1"/>
</dbReference>
<dbReference type="InterPro" id="IPR050287">
    <property type="entry name" value="MTA/SAH_deaminase"/>
</dbReference>
<name>A0A1B2I7I0_9BACT</name>
<organism evidence="3 4">
    <name type="scientific">Cloacibacillus porcorum</name>
    <dbReference type="NCBI Taxonomy" id="1197717"/>
    <lineage>
        <taxon>Bacteria</taxon>
        <taxon>Thermotogati</taxon>
        <taxon>Synergistota</taxon>
        <taxon>Synergistia</taxon>
        <taxon>Synergistales</taxon>
        <taxon>Synergistaceae</taxon>
        <taxon>Cloacibacillus</taxon>
    </lineage>
</organism>
<dbReference type="InterPro" id="IPR032466">
    <property type="entry name" value="Metal_Hydrolase"/>
</dbReference>
<dbReference type="AlphaFoldDB" id="A0A1B2I7I0"/>
<reference evidence="3" key="1">
    <citation type="submission" date="2016-08" db="EMBL/GenBank/DDBJ databases">
        <title>Complete genome of Cloacibacillus porcorum.</title>
        <authorList>
            <person name="Looft T."/>
            <person name="Bayles D.O."/>
            <person name="Alt D.P."/>
        </authorList>
    </citation>
    <scope>NUCLEOTIDE SEQUENCE [LARGE SCALE GENOMIC DNA]</scope>
    <source>
        <strain evidence="3">CL-84</strain>
    </source>
</reference>
<keyword evidence="4" id="KW-1185">Reference proteome</keyword>
<dbReference type="STRING" id="1197717.BED41_12995"/>
<dbReference type="GO" id="GO:0016810">
    <property type="term" value="F:hydrolase activity, acting on carbon-nitrogen (but not peptide) bonds"/>
    <property type="evidence" value="ECO:0007669"/>
    <property type="project" value="InterPro"/>
</dbReference>